<organism evidence="3">
    <name type="scientific">Ditylum brightwellii</name>
    <dbReference type="NCBI Taxonomy" id="49249"/>
    <lineage>
        <taxon>Eukaryota</taxon>
        <taxon>Sar</taxon>
        <taxon>Stramenopiles</taxon>
        <taxon>Ochrophyta</taxon>
        <taxon>Bacillariophyta</taxon>
        <taxon>Mediophyceae</taxon>
        <taxon>Lithodesmiophycidae</taxon>
        <taxon>Lithodesmiales</taxon>
        <taxon>Lithodesmiaceae</taxon>
        <taxon>Ditylum</taxon>
    </lineage>
</organism>
<feature type="compositionally biased region" description="Basic and acidic residues" evidence="1">
    <location>
        <begin position="69"/>
        <end position="94"/>
    </location>
</feature>
<sequence>MWRLSSWYYLGLHYDALGEEEDSKACMKMALRQCFSTGNGSDIIHTLPVIHMSRRDWYDDDEFEEDLEERGNTVREVEKRSNESYEWSFSDKPKGNTSRTSSSSSTSGGVNPIIMESIQDSVDKMKFTELQDALKKKGLKTSGSKSLLQERLICHLLDDEGLGGLP</sequence>
<feature type="region of interest" description="Disordered" evidence="1">
    <location>
        <begin position="68"/>
        <end position="112"/>
    </location>
</feature>
<dbReference type="PROSITE" id="PS50800">
    <property type="entry name" value="SAP"/>
    <property type="match status" value="1"/>
</dbReference>
<evidence type="ECO:0000313" key="3">
    <source>
        <dbReference type="EMBL" id="CAD9331486.1"/>
    </source>
</evidence>
<name>A0A7S2EEX6_9STRA</name>
<proteinExistence type="predicted"/>
<dbReference type="Pfam" id="PF02037">
    <property type="entry name" value="SAP"/>
    <property type="match status" value="1"/>
</dbReference>
<dbReference type="InterPro" id="IPR003034">
    <property type="entry name" value="SAP_dom"/>
</dbReference>
<feature type="compositionally biased region" description="Low complexity" evidence="1">
    <location>
        <begin position="97"/>
        <end position="107"/>
    </location>
</feature>
<dbReference type="SUPFAM" id="SSF68906">
    <property type="entry name" value="SAP domain"/>
    <property type="match status" value="1"/>
</dbReference>
<dbReference type="AlphaFoldDB" id="A0A7S2EEX6"/>
<feature type="domain" description="SAP" evidence="2">
    <location>
        <begin position="122"/>
        <end position="156"/>
    </location>
</feature>
<dbReference type="SMART" id="SM00513">
    <property type="entry name" value="SAP"/>
    <property type="match status" value="1"/>
</dbReference>
<accession>A0A7S2EEX6</accession>
<dbReference type="EMBL" id="HBGN01018578">
    <property type="protein sequence ID" value="CAD9331486.1"/>
    <property type="molecule type" value="Transcribed_RNA"/>
</dbReference>
<dbReference type="Gene3D" id="1.10.720.30">
    <property type="entry name" value="SAP domain"/>
    <property type="match status" value="1"/>
</dbReference>
<reference evidence="3" key="1">
    <citation type="submission" date="2021-01" db="EMBL/GenBank/DDBJ databases">
        <authorList>
            <person name="Corre E."/>
            <person name="Pelletier E."/>
            <person name="Niang G."/>
            <person name="Scheremetjew M."/>
            <person name="Finn R."/>
            <person name="Kale V."/>
            <person name="Holt S."/>
            <person name="Cochrane G."/>
            <person name="Meng A."/>
            <person name="Brown T."/>
            <person name="Cohen L."/>
        </authorList>
    </citation>
    <scope>NUCLEOTIDE SEQUENCE</scope>
    <source>
        <strain evidence="3">Pop2</strain>
    </source>
</reference>
<evidence type="ECO:0000259" key="2">
    <source>
        <dbReference type="PROSITE" id="PS50800"/>
    </source>
</evidence>
<dbReference type="InterPro" id="IPR036361">
    <property type="entry name" value="SAP_dom_sf"/>
</dbReference>
<gene>
    <name evidence="3" type="ORF">DBRI1063_LOCUS11822</name>
</gene>
<evidence type="ECO:0000256" key="1">
    <source>
        <dbReference type="SAM" id="MobiDB-lite"/>
    </source>
</evidence>
<protein>
    <recommendedName>
        <fullName evidence="2">SAP domain-containing protein</fullName>
    </recommendedName>
</protein>